<evidence type="ECO:0008006" key="3">
    <source>
        <dbReference type="Google" id="ProtNLM"/>
    </source>
</evidence>
<dbReference type="EMBL" id="MHJG01000005">
    <property type="protein sequence ID" value="OGY64310.1"/>
    <property type="molecule type" value="Genomic_DNA"/>
</dbReference>
<dbReference type="InterPro" id="IPR027565">
    <property type="entry name" value="Cupin_WbuC"/>
</dbReference>
<dbReference type="NCBIfam" id="TIGR04366">
    <property type="entry name" value="cupin_WbuC"/>
    <property type="match status" value="1"/>
</dbReference>
<dbReference type="Gene3D" id="2.60.120.10">
    <property type="entry name" value="Jelly Rolls"/>
    <property type="match status" value="1"/>
</dbReference>
<evidence type="ECO:0000313" key="2">
    <source>
        <dbReference type="Proteomes" id="UP000177960"/>
    </source>
</evidence>
<dbReference type="InterPro" id="IPR014710">
    <property type="entry name" value="RmlC-like_jellyroll"/>
</dbReference>
<organism evidence="1 2">
    <name type="scientific">Candidatus Harrisonbacteria bacterium RIFCSPHIGHO2_02_FULL_42_16</name>
    <dbReference type="NCBI Taxonomy" id="1798404"/>
    <lineage>
        <taxon>Bacteria</taxon>
        <taxon>Candidatus Harrisoniibacteriota</taxon>
    </lineage>
</organism>
<name>A0A1G1ZKA1_9BACT</name>
<comment type="caution">
    <text evidence="1">The sequence shown here is derived from an EMBL/GenBank/DDBJ whole genome shotgun (WGS) entry which is preliminary data.</text>
</comment>
<gene>
    <name evidence="1" type="ORF">A3B92_00805</name>
</gene>
<accession>A0A1G1ZKA1</accession>
<proteinExistence type="predicted"/>
<dbReference type="Proteomes" id="UP000177960">
    <property type="component" value="Unassembled WGS sequence"/>
</dbReference>
<dbReference type="InterPro" id="IPR011051">
    <property type="entry name" value="RmlC_Cupin_sf"/>
</dbReference>
<reference evidence="1 2" key="1">
    <citation type="journal article" date="2016" name="Nat. Commun.">
        <title>Thousands of microbial genomes shed light on interconnected biogeochemical processes in an aquifer system.</title>
        <authorList>
            <person name="Anantharaman K."/>
            <person name="Brown C.T."/>
            <person name="Hug L.A."/>
            <person name="Sharon I."/>
            <person name="Castelle C.J."/>
            <person name="Probst A.J."/>
            <person name="Thomas B.C."/>
            <person name="Singh A."/>
            <person name="Wilkins M.J."/>
            <person name="Karaoz U."/>
            <person name="Brodie E.L."/>
            <person name="Williams K.H."/>
            <person name="Hubbard S.S."/>
            <person name="Banfield J.F."/>
        </authorList>
    </citation>
    <scope>NUCLEOTIDE SEQUENCE [LARGE SCALE GENOMIC DNA]</scope>
</reference>
<sequence>MKKIERNGVLYAAYDSLSEIEKGFNWYSKDSDAIQVASMSYDRGKVVEPHTHIFRPRSSDYTQESVIVVKGKIEFSFYDREKIFLDKVVLNPGDLIISFTGYHGMEVLEDGTVYFEIKTGPFTGLEGEKEFMD</sequence>
<evidence type="ECO:0000313" key="1">
    <source>
        <dbReference type="EMBL" id="OGY64310.1"/>
    </source>
</evidence>
<dbReference type="AlphaFoldDB" id="A0A1G1ZKA1"/>
<dbReference type="SUPFAM" id="SSF51182">
    <property type="entry name" value="RmlC-like cupins"/>
    <property type="match status" value="1"/>
</dbReference>
<dbReference type="STRING" id="1798404.A3B92_00805"/>
<protein>
    <recommendedName>
        <fullName evidence="3">Cupin 2 conserved barrel domain-containing protein</fullName>
    </recommendedName>
</protein>